<dbReference type="Pfam" id="PF00300">
    <property type="entry name" value="His_Phos_1"/>
    <property type="match status" value="2"/>
</dbReference>
<proteinExistence type="predicted"/>
<comment type="caution">
    <text evidence="1">The sequence shown here is derived from an EMBL/GenBank/DDBJ whole genome shotgun (WGS) entry which is preliminary data.</text>
</comment>
<gene>
    <name evidence="1" type="ORF">D7M11_19780</name>
</gene>
<dbReference type="AlphaFoldDB" id="A0A3B0C3P5"/>
<name>A0A3B0C3P5_9BACL</name>
<evidence type="ECO:0000313" key="1">
    <source>
        <dbReference type="EMBL" id="RKN80715.1"/>
    </source>
</evidence>
<dbReference type="Gene3D" id="3.40.50.1240">
    <property type="entry name" value="Phosphoglycerate mutase-like"/>
    <property type="match status" value="1"/>
</dbReference>
<dbReference type="PANTHER" id="PTHR48100:SF1">
    <property type="entry name" value="HISTIDINE PHOSPHATASE FAMILY PROTEIN-RELATED"/>
    <property type="match status" value="1"/>
</dbReference>
<dbReference type="EMBL" id="RBAH01000014">
    <property type="protein sequence ID" value="RKN80715.1"/>
    <property type="molecule type" value="Genomic_DNA"/>
</dbReference>
<dbReference type="GO" id="GO:0005737">
    <property type="term" value="C:cytoplasm"/>
    <property type="evidence" value="ECO:0007669"/>
    <property type="project" value="TreeGrafter"/>
</dbReference>
<organism evidence="1 2">
    <name type="scientific">Paenibacillus ginsengarvi</name>
    <dbReference type="NCBI Taxonomy" id="400777"/>
    <lineage>
        <taxon>Bacteria</taxon>
        <taxon>Bacillati</taxon>
        <taxon>Bacillota</taxon>
        <taxon>Bacilli</taxon>
        <taxon>Bacillales</taxon>
        <taxon>Paenibacillaceae</taxon>
        <taxon>Paenibacillus</taxon>
    </lineage>
</organism>
<sequence>MIRMYIIRHAQPASQEPGYDGGPNPPLGQRGLVQAERVGAQMKKWGVDRLYSSSMQRTLETARPIYEQTGVPWHVWPAISETDRRGWPRIRERLAAGETIGWSAEDRLRHEHPNHVPLGALRERFGVFTADQPFDWPDQWWQPLTNETREQAYQRAEDSIRHLLQRHEHEDVRIAIVCHGALGSILLTLLAGSPPCDHNLFSQAHAAISAVDIRDGHTQIKFVNYVGHLPEDEITEGVEFGLGGF</sequence>
<dbReference type="SUPFAM" id="SSF53254">
    <property type="entry name" value="Phosphoglycerate mutase-like"/>
    <property type="match status" value="1"/>
</dbReference>
<dbReference type="Proteomes" id="UP000282311">
    <property type="component" value="Unassembled WGS sequence"/>
</dbReference>
<dbReference type="InterPro" id="IPR029033">
    <property type="entry name" value="His_PPase_superfam"/>
</dbReference>
<protein>
    <submittedName>
        <fullName evidence="1">Histidine phosphatase family protein</fullName>
    </submittedName>
</protein>
<reference evidence="1 2" key="1">
    <citation type="journal article" date="2007" name="Int. J. Syst. Evol. Microbiol.">
        <title>Paenibacillus ginsengarvi sp. nov., isolated from soil from ginseng cultivation.</title>
        <authorList>
            <person name="Yoon M.H."/>
            <person name="Ten L.N."/>
            <person name="Im W.T."/>
        </authorList>
    </citation>
    <scope>NUCLEOTIDE SEQUENCE [LARGE SCALE GENOMIC DNA]</scope>
    <source>
        <strain evidence="1 2">KCTC 13059</strain>
    </source>
</reference>
<evidence type="ECO:0000313" key="2">
    <source>
        <dbReference type="Proteomes" id="UP000282311"/>
    </source>
</evidence>
<dbReference type="CDD" id="cd07067">
    <property type="entry name" value="HP_PGM_like"/>
    <property type="match status" value="1"/>
</dbReference>
<dbReference type="PANTHER" id="PTHR48100">
    <property type="entry name" value="BROAD-SPECIFICITY PHOSPHATASE YOR283W-RELATED"/>
    <property type="match status" value="1"/>
</dbReference>
<dbReference type="InterPro" id="IPR050275">
    <property type="entry name" value="PGM_Phosphatase"/>
</dbReference>
<dbReference type="GO" id="GO:0016791">
    <property type="term" value="F:phosphatase activity"/>
    <property type="evidence" value="ECO:0007669"/>
    <property type="project" value="TreeGrafter"/>
</dbReference>
<dbReference type="SMART" id="SM00855">
    <property type="entry name" value="PGAM"/>
    <property type="match status" value="1"/>
</dbReference>
<dbReference type="InterPro" id="IPR013078">
    <property type="entry name" value="His_Pase_superF_clade-1"/>
</dbReference>
<dbReference type="OrthoDB" id="4131070at2"/>
<accession>A0A3B0C3P5</accession>
<keyword evidence="2" id="KW-1185">Reference proteome</keyword>